<sequence>MEEGKAAPHGVLLAVCWVWWRGSSIIKERQLLRIHPGDHRAGVLLILPIFLIVLIRVLSSERIKCLPIYSRPLPDSIHRAGWLPVGVGLLLVLILLLLYFGSPHPTACRVDCEDD</sequence>
<evidence type="ECO:0000256" key="1">
    <source>
        <dbReference type="SAM" id="Phobius"/>
    </source>
</evidence>
<protein>
    <submittedName>
        <fullName evidence="2">Uncharacterized protein</fullName>
    </submittedName>
</protein>
<dbReference type="AlphaFoldDB" id="A0A7I8I9G3"/>
<keyword evidence="1" id="KW-0812">Transmembrane</keyword>
<evidence type="ECO:0000313" key="2">
    <source>
        <dbReference type="EMBL" id="CAA2614505.1"/>
    </source>
</evidence>
<dbReference type="EMBL" id="LR743588">
    <property type="protein sequence ID" value="CAA2614505.1"/>
    <property type="molecule type" value="Genomic_DNA"/>
</dbReference>
<dbReference type="EMBL" id="CACRZD030000001">
    <property type="protein sequence ID" value="CAA6654295.1"/>
    <property type="molecule type" value="Genomic_DNA"/>
</dbReference>
<proteinExistence type="predicted"/>
<gene>
    <name evidence="2" type="ORF">SI7747_01000885</name>
</gene>
<keyword evidence="1" id="KW-0472">Membrane</keyword>
<evidence type="ECO:0000313" key="3">
    <source>
        <dbReference type="Proteomes" id="UP001189122"/>
    </source>
</evidence>
<feature type="transmembrane region" description="Helical" evidence="1">
    <location>
        <begin position="41"/>
        <end position="59"/>
    </location>
</feature>
<feature type="transmembrane region" description="Helical" evidence="1">
    <location>
        <begin position="80"/>
        <end position="100"/>
    </location>
</feature>
<dbReference type="Proteomes" id="UP001189122">
    <property type="component" value="Unassembled WGS sequence"/>
</dbReference>
<keyword evidence="1" id="KW-1133">Transmembrane helix</keyword>
<keyword evidence="3" id="KW-1185">Reference proteome</keyword>
<organism evidence="2">
    <name type="scientific">Spirodela intermedia</name>
    <name type="common">Intermediate duckweed</name>
    <dbReference type="NCBI Taxonomy" id="51605"/>
    <lineage>
        <taxon>Eukaryota</taxon>
        <taxon>Viridiplantae</taxon>
        <taxon>Streptophyta</taxon>
        <taxon>Embryophyta</taxon>
        <taxon>Tracheophyta</taxon>
        <taxon>Spermatophyta</taxon>
        <taxon>Magnoliopsida</taxon>
        <taxon>Liliopsida</taxon>
        <taxon>Araceae</taxon>
        <taxon>Lemnoideae</taxon>
        <taxon>Spirodela</taxon>
    </lineage>
</organism>
<reference evidence="2 3" key="1">
    <citation type="submission" date="2019-12" db="EMBL/GenBank/DDBJ databases">
        <authorList>
            <person name="Scholz U."/>
            <person name="Mascher M."/>
            <person name="Fiebig A."/>
        </authorList>
    </citation>
    <scope>NUCLEOTIDE SEQUENCE</scope>
</reference>
<name>A0A7I8I9G3_SPIIN</name>
<accession>A0A7I8I9G3</accession>